<dbReference type="RefSeq" id="WP_161348589.1">
    <property type="nucleotide sequence ID" value="NZ_BMGW01000020.1"/>
</dbReference>
<organism evidence="1 2">
    <name type="scientific">Frigidibacter albus</name>
    <dbReference type="NCBI Taxonomy" id="1465486"/>
    <lineage>
        <taxon>Bacteria</taxon>
        <taxon>Pseudomonadati</taxon>
        <taxon>Pseudomonadota</taxon>
        <taxon>Alphaproteobacteria</taxon>
        <taxon>Rhodobacterales</taxon>
        <taxon>Paracoccaceae</taxon>
        <taxon>Frigidibacter</taxon>
    </lineage>
</organism>
<dbReference type="AlphaFoldDB" id="A0A6L8VN24"/>
<protein>
    <submittedName>
        <fullName evidence="1">Uncharacterized protein</fullName>
    </submittedName>
</protein>
<gene>
    <name evidence="1" type="ORF">GS660_19130</name>
</gene>
<dbReference type="EMBL" id="WWNR01000019">
    <property type="protein sequence ID" value="MZQ91206.1"/>
    <property type="molecule type" value="Genomic_DNA"/>
</dbReference>
<accession>A0A6L8VN24</accession>
<comment type="caution">
    <text evidence="1">The sequence shown here is derived from an EMBL/GenBank/DDBJ whole genome shotgun (WGS) entry which is preliminary data.</text>
</comment>
<evidence type="ECO:0000313" key="1">
    <source>
        <dbReference type="EMBL" id="MZQ91206.1"/>
    </source>
</evidence>
<sequence length="60" mass="6536">MSFEKGDMQMQDADHVGTLIGALPAAPLAMPRQVLERPSTLWSRLIAVFGAGVRTRRLGN</sequence>
<name>A0A6L8VN24_9RHOB</name>
<reference evidence="1 2" key="1">
    <citation type="submission" date="2020-01" db="EMBL/GenBank/DDBJ databases">
        <title>Frigidibacter albus SP32T (=CGMCC 1.13995T).</title>
        <authorList>
            <person name="Liao X."/>
        </authorList>
    </citation>
    <scope>NUCLEOTIDE SEQUENCE [LARGE SCALE GENOMIC DNA]</scope>
    <source>
        <strain evidence="1 2">SP32</strain>
    </source>
</reference>
<keyword evidence="2" id="KW-1185">Reference proteome</keyword>
<proteinExistence type="predicted"/>
<dbReference type="OrthoDB" id="7690732at2"/>
<dbReference type="Proteomes" id="UP000477083">
    <property type="component" value="Unassembled WGS sequence"/>
</dbReference>
<evidence type="ECO:0000313" key="2">
    <source>
        <dbReference type="Proteomes" id="UP000477083"/>
    </source>
</evidence>